<organism evidence="1 2">
    <name type="scientific">Choristoneura fumiferana</name>
    <name type="common">Spruce budworm moth</name>
    <name type="synonym">Archips fumiferana</name>
    <dbReference type="NCBI Taxonomy" id="7141"/>
    <lineage>
        <taxon>Eukaryota</taxon>
        <taxon>Metazoa</taxon>
        <taxon>Ecdysozoa</taxon>
        <taxon>Arthropoda</taxon>
        <taxon>Hexapoda</taxon>
        <taxon>Insecta</taxon>
        <taxon>Pterygota</taxon>
        <taxon>Neoptera</taxon>
        <taxon>Endopterygota</taxon>
        <taxon>Lepidoptera</taxon>
        <taxon>Glossata</taxon>
        <taxon>Ditrysia</taxon>
        <taxon>Tortricoidea</taxon>
        <taxon>Tortricidae</taxon>
        <taxon>Tortricinae</taxon>
        <taxon>Choristoneura</taxon>
    </lineage>
</organism>
<proteinExistence type="predicted"/>
<evidence type="ECO:0000313" key="2">
    <source>
        <dbReference type="Proteomes" id="UP001064048"/>
    </source>
</evidence>
<gene>
    <name evidence="1" type="ORF">MSG28_008689</name>
</gene>
<protein>
    <submittedName>
        <fullName evidence="1">Uncharacterized protein</fullName>
    </submittedName>
</protein>
<dbReference type="EMBL" id="CM046114">
    <property type="protein sequence ID" value="KAI8420107.1"/>
    <property type="molecule type" value="Genomic_DNA"/>
</dbReference>
<comment type="caution">
    <text evidence="1">The sequence shown here is derived from an EMBL/GenBank/DDBJ whole genome shotgun (WGS) entry which is preliminary data.</text>
</comment>
<keyword evidence="2" id="KW-1185">Reference proteome</keyword>
<accession>A0ACC0J7M0</accession>
<name>A0ACC0J7M0_CHOFU</name>
<reference evidence="1 2" key="1">
    <citation type="journal article" date="2022" name="Genome Biol. Evol.">
        <title>The Spruce Budworm Genome: Reconstructing the Evolutionary History of Antifreeze Proteins.</title>
        <authorList>
            <person name="Beliveau C."/>
            <person name="Gagne P."/>
            <person name="Picq S."/>
            <person name="Vernygora O."/>
            <person name="Keeling C.I."/>
            <person name="Pinkney K."/>
            <person name="Doucet D."/>
            <person name="Wen F."/>
            <person name="Johnston J.S."/>
            <person name="Maaroufi H."/>
            <person name="Boyle B."/>
            <person name="Laroche J."/>
            <person name="Dewar K."/>
            <person name="Juretic N."/>
            <person name="Blackburn G."/>
            <person name="Nisole A."/>
            <person name="Brunet B."/>
            <person name="Brandao M."/>
            <person name="Lumley L."/>
            <person name="Duan J."/>
            <person name="Quan G."/>
            <person name="Lucarotti C.J."/>
            <person name="Roe A.D."/>
            <person name="Sperling F.A.H."/>
            <person name="Levesque R.C."/>
            <person name="Cusson M."/>
        </authorList>
    </citation>
    <scope>NUCLEOTIDE SEQUENCE [LARGE SCALE GENOMIC DNA]</scope>
    <source>
        <strain evidence="1">Glfc:IPQL:Cfum</strain>
    </source>
</reference>
<evidence type="ECO:0000313" key="1">
    <source>
        <dbReference type="EMBL" id="KAI8420107.1"/>
    </source>
</evidence>
<sequence>MDECCGCGLWMRAMDACCGCVLWMRAMDACYGCVLWMRAMDACCGCVLWMRAMDACSGCVLWMRALDTFSEALAIPLGCSVGLVAGCLRDVARVAGAREGRRVCFAAHAATSRDVLCSIVLNIDY</sequence>
<dbReference type="Proteomes" id="UP001064048">
    <property type="component" value="Chromosome 14"/>
</dbReference>